<reference evidence="1 2" key="1">
    <citation type="submission" date="2018-06" db="EMBL/GenBank/DDBJ databases">
        <title>Genomic Encyclopedia of Type Strains, Phase IV (KMG-IV): sequencing the most valuable type-strain genomes for metagenomic binning, comparative biology and taxonomic classification.</title>
        <authorList>
            <person name="Goeker M."/>
        </authorList>
    </citation>
    <scope>NUCLEOTIDE SEQUENCE [LARGE SCALE GENOMIC DNA]</scope>
    <source>
        <strain evidence="1 2">DSM 24875</strain>
    </source>
</reference>
<evidence type="ECO:0000313" key="2">
    <source>
        <dbReference type="Proteomes" id="UP000253529"/>
    </source>
</evidence>
<keyword evidence="2" id="KW-1185">Reference proteome</keyword>
<dbReference type="EMBL" id="QNRK01000007">
    <property type="protein sequence ID" value="RBP15841.1"/>
    <property type="molecule type" value="Genomic_DNA"/>
</dbReference>
<dbReference type="OrthoDB" id="9150143at2"/>
<gene>
    <name evidence="1" type="ORF">DFR50_107111</name>
</gene>
<dbReference type="Proteomes" id="UP000253529">
    <property type="component" value="Unassembled WGS sequence"/>
</dbReference>
<proteinExistence type="predicted"/>
<dbReference type="AlphaFoldDB" id="A0A366FMN9"/>
<dbReference type="RefSeq" id="WP_113888662.1">
    <property type="nucleotide sequence ID" value="NZ_QNRK01000007.1"/>
</dbReference>
<protein>
    <submittedName>
        <fullName evidence="1">Uncharacterized protein</fullName>
    </submittedName>
</protein>
<comment type="caution">
    <text evidence="1">The sequence shown here is derived from an EMBL/GenBank/DDBJ whole genome shotgun (WGS) entry which is preliminary data.</text>
</comment>
<name>A0A366FMN9_9HYPH</name>
<accession>A0A366FMN9</accession>
<organism evidence="1 2">
    <name type="scientific">Roseiarcus fermentans</name>
    <dbReference type="NCBI Taxonomy" id="1473586"/>
    <lineage>
        <taxon>Bacteria</taxon>
        <taxon>Pseudomonadati</taxon>
        <taxon>Pseudomonadota</taxon>
        <taxon>Alphaproteobacteria</taxon>
        <taxon>Hyphomicrobiales</taxon>
        <taxon>Roseiarcaceae</taxon>
        <taxon>Roseiarcus</taxon>
    </lineage>
</organism>
<sequence>MAILALLRSAFAVPLAIALLVAVSVDSMARETSTFVIAAAQGYGVEDCLAEGGECGRDVAEAWCQAKGRGEAVSFGRSAGVDGAGDRPYFITCGE</sequence>
<evidence type="ECO:0000313" key="1">
    <source>
        <dbReference type="EMBL" id="RBP15841.1"/>
    </source>
</evidence>